<dbReference type="AlphaFoldDB" id="A0A392R0J3"/>
<dbReference type="EMBL" id="LXQA010177139">
    <property type="protein sequence ID" value="MCI30113.1"/>
    <property type="molecule type" value="Genomic_DNA"/>
</dbReference>
<keyword evidence="2" id="KW-1185">Reference proteome</keyword>
<accession>A0A392R0J3</accession>
<reference evidence="1 2" key="1">
    <citation type="journal article" date="2018" name="Front. Plant Sci.">
        <title>Red Clover (Trifolium pratense) and Zigzag Clover (T. medium) - A Picture of Genomic Similarities and Differences.</title>
        <authorList>
            <person name="Dluhosova J."/>
            <person name="Istvanek J."/>
            <person name="Nedelnik J."/>
            <person name="Repkova J."/>
        </authorList>
    </citation>
    <scope>NUCLEOTIDE SEQUENCE [LARGE SCALE GENOMIC DNA]</scope>
    <source>
        <strain evidence="2">cv. 10/8</strain>
        <tissue evidence="1">Leaf</tissue>
    </source>
</reference>
<sequence>IKKVILPDQNVDRVRCCSSSVPVNFVEDPNFCLLVEGFRNDRSWIRRDLQTDGCDLKGQAVWYPVPTDGTTDLT</sequence>
<evidence type="ECO:0000313" key="1">
    <source>
        <dbReference type="EMBL" id="MCI30113.1"/>
    </source>
</evidence>
<dbReference type="Proteomes" id="UP000265520">
    <property type="component" value="Unassembled WGS sequence"/>
</dbReference>
<comment type="caution">
    <text evidence="1">The sequence shown here is derived from an EMBL/GenBank/DDBJ whole genome shotgun (WGS) entry which is preliminary data.</text>
</comment>
<organism evidence="1 2">
    <name type="scientific">Trifolium medium</name>
    <dbReference type="NCBI Taxonomy" id="97028"/>
    <lineage>
        <taxon>Eukaryota</taxon>
        <taxon>Viridiplantae</taxon>
        <taxon>Streptophyta</taxon>
        <taxon>Embryophyta</taxon>
        <taxon>Tracheophyta</taxon>
        <taxon>Spermatophyta</taxon>
        <taxon>Magnoliopsida</taxon>
        <taxon>eudicotyledons</taxon>
        <taxon>Gunneridae</taxon>
        <taxon>Pentapetalae</taxon>
        <taxon>rosids</taxon>
        <taxon>fabids</taxon>
        <taxon>Fabales</taxon>
        <taxon>Fabaceae</taxon>
        <taxon>Papilionoideae</taxon>
        <taxon>50 kb inversion clade</taxon>
        <taxon>NPAAA clade</taxon>
        <taxon>Hologalegina</taxon>
        <taxon>IRL clade</taxon>
        <taxon>Trifolieae</taxon>
        <taxon>Trifolium</taxon>
    </lineage>
</organism>
<name>A0A392R0J3_9FABA</name>
<protein>
    <submittedName>
        <fullName evidence="1">Uncharacterized protein</fullName>
    </submittedName>
</protein>
<evidence type="ECO:0000313" key="2">
    <source>
        <dbReference type="Proteomes" id="UP000265520"/>
    </source>
</evidence>
<proteinExistence type="predicted"/>
<feature type="non-terminal residue" evidence="1">
    <location>
        <position position="1"/>
    </location>
</feature>